<feature type="transmembrane region" description="Helical" evidence="6">
    <location>
        <begin position="24"/>
        <end position="53"/>
    </location>
</feature>
<dbReference type="KEGG" id="mhi:Mhar_0648"/>
<accession>G7WNQ0</accession>
<evidence type="ECO:0000256" key="6">
    <source>
        <dbReference type="SAM" id="Phobius"/>
    </source>
</evidence>
<dbReference type="PATRIC" id="fig|1110509.7.peg.722"/>
<dbReference type="HOGENOM" id="CLU_056469_5_0_2"/>
<dbReference type="GO" id="GO:0006824">
    <property type="term" value="P:cobalt ion transport"/>
    <property type="evidence" value="ECO:0007669"/>
    <property type="project" value="InterPro"/>
</dbReference>
<sequence>MHPSILDDYALKSPLRHKNSRLKLAIVAAALLVGISSTSPVAPLFIALTMSFASIRLGEVPAGFYAKLLAPPLAFALFGTAVILLFFGSGPEIFSFSLLGQSLGATVEGAELSLLVLSRTVSGTSCLFFLALTTPMVELFALLKGLRIPDSLVELSMMIYRYIFVLLEVAISMTHAQAMRLGYDGFLRSIRSFSMMAGTLFIRSWEQGERLCTAMDARCYDGRLSLFEEKRPVKAQELLGACGYVAAIAALAYLTRGTALI</sequence>
<keyword evidence="3 6" id="KW-0812">Transmembrane</keyword>
<dbReference type="NCBIfam" id="TIGR02454">
    <property type="entry name" value="ECF_T_CbiQ"/>
    <property type="match status" value="1"/>
</dbReference>
<feature type="transmembrane region" description="Helical" evidence="6">
    <location>
        <begin position="73"/>
        <end position="100"/>
    </location>
</feature>
<proteinExistence type="predicted"/>
<dbReference type="CDD" id="cd16914">
    <property type="entry name" value="EcfT"/>
    <property type="match status" value="1"/>
</dbReference>
<dbReference type="OrthoDB" id="147966at2157"/>
<dbReference type="GO" id="GO:0043190">
    <property type="term" value="C:ATP-binding cassette (ABC) transporter complex"/>
    <property type="evidence" value="ECO:0007669"/>
    <property type="project" value="InterPro"/>
</dbReference>
<dbReference type="PANTHER" id="PTHR43723:SF1">
    <property type="entry name" value="COBALT TRANSPORT PROTEIN CBIQ"/>
    <property type="match status" value="1"/>
</dbReference>
<dbReference type="InterPro" id="IPR052770">
    <property type="entry name" value="Cobalt_transport_CbiQ"/>
</dbReference>
<keyword evidence="4 6" id="KW-1133">Transmembrane helix</keyword>
<evidence type="ECO:0000256" key="4">
    <source>
        <dbReference type="ARBA" id="ARBA00022989"/>
    </source>
</evidence>
<comment type="subcellular location">
    <subcellularLocation>
        <location evidence="1">Cell membrane</location>
        <topology evidence="1">Multi-pass membrane protein</topology>
    </subcellularLocation>
</comment>
<dbReference type="InterPro" id="IPR012809">
    <property type="entry name" value="ECF_CbiQ"/>
</dbReference>
<evidence type="ECO:0000256" key="3">
    <source>
        <dbReference type="ARBA" id="ARBA00022692"/>
    </source>
</evidence>
<dbReference type="EMBL" id="CP003117">
    <property type="protein sequence ID" value="AET64026.1"/>
    <property type="molecule type" value="Genomic_DNA"/>
</dbReference>
<protein>
    <submittedName>
        <fullName evidence="7">Cobalt ABC transporter, inner membrane subunit CbiQ</fullName>
    </submittedName>
</protein>
<gene>
    <name evidence="7" type="ordered locus">Mhar_0648</name>
</gene>
<dbReference type="PANTHER" id="PTHR43723">
    <property type="entry name" value="COBALT TRANSPORT PROTEIN CBIQ"/>
    <property type="match status" value="1"/>
</dbReference>
<dbReference type="RefSeq" id="WP_014586211.1">
    <property type="nucleotide sequence ID" value="NC_017527.1"/>
</dbReference>
<evidence type="ECO:0000313" key="7">
    <source>
        <dbReference type="EMBL" id="AET64026.1"/>
    </source>
</evidence>
<dbReference type="STRING" id="1110509.Mhar_0648"/>
<evidence type="ECO:0000256" key="5">
    <source>
        <dbReference type="ARBA" id="ARBA00023136"/>
    </source>
</evidence>
<organism evidence="7 8">
    <name type="scientific">Methanothrix harundinacea (strain 6Ac)</name>
    <name type="common">Methanosaeta harundinacea</name>
    <dbReference type="NCBI Taxonomy" id="1110509"/>
    <lineage>
        <taxon>Archaea</taxon>
        <taxon>Methanobacteriati</taxon>
        <taxon>Methanobacteriota</taxon>
        <taxon>Stenosarchaea group</taxon>
        <taxon>Methanomicrobia</taxon>
        <taxon>Methanotrichales</taxon>
        <taxon>Methanotrichaceae</taxon>
        <taxon>Methanothrix</taxon>
    </lineage>
</organism>
<keyword evidence="8" id="KW-1185">Reference proteome</keyword>
<keyword evidence="5 6" id="KW-0472">Membrane</keyword>
<reference evidence="7 8" key="1">
    <citation type="journal article" date="2012" name="PLoS ONE">
        <title>The genome characteristics and predicted function of methyl-group oxidation pathway in the obligate aceticlastic methanogens, Methanosaeta spp.</title>
        <authorList>
            <person name="Zhu J."/>
            <person name="Zheng H."/>
            <person name="Ai G."/>
            <person name="Zhang G."/>
            <person name="Liu D."/>
            <person name="Liu X."/>
            <person name="Dong X."/>
        </authorList>
    </citation>
    <scope>NUCLEOTIDE SEQUENCE [LARGE SCALE GENOMIC DNA]</scope>
    <source>
        <strain evidence="7 8">6Ac</strain>
    </source>
</reference>
<name>G7WNQ0_METH6</name>
<dbReference type="InterPro" id="IPR003339">
    <property type="entry name" value="ABC/ECF_trnsptr_transmembrane"/>
</dbReference>
<evidence type="ECO:0000256" key="2">
    <source>
        <dbReference type="ARBA" id="ARBA00022475"/>
    </source>
</evidence>
<dbReference type="Pfam" id="PF02361">
    <property type="entry name" value="CbiQ"/>
    <property type="match status" value="1"/>
</dbReference>
<keyword evidence="2" id="KW-1003">Cell membrane</keyword>
<feature type="transmembrane region" description="Helical" evidence="6">
    <location>
        <begin position="112"/>
        <end position="132"/>
    </location>
</feature>
<dbReference type="AlphaFoldDB" id="G7WNQ0"/>
<dbReference type="Proteomes" id="UP000005877">
    <property type="component" value="Chromosome"/>
</dbReference>
<feature type="transmembrane region" description="Helical" evidence="6">
    <location>
        <begin position="238"/>
        <end position="255"/>
    </location>
</feature>
<dbReference type="GeneID" id="12509817"/>
<evidence type="ECO:0000313" key="8">
    <source>
        <dbReference type="Proteomes" id="UP000005877"/>
    </source>
</evidence>
<evidence type="ECO:0000256" key="1">
    <source>
        <dbReference type="ARBA" id="ARBA00004651"/>
    </source>
</evidence>